<dbReference type="SUPFAM" id="SSF55608">
    <property type="entry name" value="Homing endonucleases"/>
    <property type="match status" value="2"/>
</dbReference>
<protein>
    <submittedName>
        <fullName evidence="2">Intein-containing protein</fullName>
    </submittedName>
</protein>
<dbReference type="InterPro" id="IPR027434">
    <property type="entry name" value="Homing_endonucl"/>
</dbReference>
<dbReference type="Pfam" id="PF14528">
    <property type="entry name" value="LAGLIDADG_3"/>
    <property type="match status" value="1"/>
</dbReference>
<dbReference type="InterPro" id="IPR004860">
    <property type="entry name" value="LAGLIDADG_dom"/>
</dbReference>
<comment type="caution">
    <text evidence="2">The sequence shown here is derived from an EMBL/GenBank/DDBJ whole genome shotgun (WGS) entry which is preliminary data.</text>
</comment>
<proteinExistence type="predicted"/>
<gene>
    <name evidence="2" type="ORF">UY61_C0069G0001</name>
</gene>
<sequence length="222" mass="25882">MKPLGKVKINWSPEFAYAIGLLVTDGNLSPDGRHINFTSKDEELVELLARILELKNKIGKKARGYSQNKKYFVIQFGDVLFYRYLQKIGLLPNKSKILEKIKIPASYFFDFLRGHLDGDGTFHSYFDPRWRNSYMFYTIFMSASKKHIDWLRSEALRKLRISGHVTKGKTSSVYQLKFAKAESLKLLAKLYYNPQVVCLSRKRKKIEEALAVMDKKLQTRGW</sequence>
<feature type="domain" description="Homing endonuclease LAGLIDADG" evidence="1">
    <location>
        <begin position="14"/>
        <end position="89"/>
    </location>
</feature>
<name>A0A0G1YVH0_9BACT</name>
<reference evidence="2 3" key="1">
    <citation type="journal article" date="2015" name="Nature">
        <title>rRNA introns, odd ribosomes, and small enigmatic genomes across a large radiation of phyla.</title>
        <authorList>
            <person name="Brown C.T."/>
            <person name="Hug L.A."/>
            <person name="Thomas B.C."/>
            <person name="Sharon I."/>
            <person name="Castelle C.J."/>
            <person name="Singh A."/>
            <person name="Wilkins M.J."/>
            <person name="Williams K.H."/>
            <person name="Banfield J.F."/>
        </authorList>
    </citation>
    <scope>NUCLEOTIDE SEQUENCE [LARGE SCALE GENOMIC DNA]</scope>
</reference>
<dbReference type="Gene3D" id="3.10.28.10">
    <property type="entry name" value="Homing endonucleases"/>
    <property type="match status" value="1"/>
</dbReference>
<dbReference type="AlphaFoldDB" id="A0A0G1YVH0"/>
<dbReference type="Proteomes" id="UP000034201">
    <property type="component" value="Unassembled WGS sequence"/>
</dbReference>
<dbReference type="EMBL" id="LCQQ01000069">
    <property type="protein sequence ID" value="KKW18992.1"/>
    <property type="molecule type" value="Genomic_DNA"/>
</dbReference>
<evidence type="ECO:0000313" key="2">
    <source>
        <dbReference type="EMBL" id="KKW18992.1"/>
    </source>
</evidence>
<dbReference type="GO" id="GO:0004519">
    <property type="term" value="F:endonuclease activity"/>
    <property type="evidence" value="ECO:0007669"/>
    <property type="project" value="InterPro"/>
</dbReference>
<organism evidence="2 3">
    <name type="scientific">Candidatus Adlerbacteria bacterium GW2011_GWC1_50_9</name>
    <dbReference type="NCBI Taxonomy" id="1618608"/>
    <lineage>
        <taxon>Bacteria</taxon>
        <taxon>Candidatus Adleribacteriota</taxon>
    </lineage>
</organism>
<accession>A0A0G1YVH0</accession>
<evidence type="ECO:0000259" key="1">
    <source>
        <dbReference type="Pfam" id="PF14528"/>
    </source>
</evidence>
<evidence type="ECO:0000313" key="3">
    <source>
        <dbReference type="Proteomes" id="UP000034201"/>
    </source>
</evidence>